<dbReference type="InterPro" id="IPR027417">
    <property type="entry name" value="P-loop_NTPase"/>
</dbReference>
<dbReference type="InterPro" id="IPR014015">
    <property type="entry name" value="Helicase_SF3_DNA-vir"/>
</dbReference>
<dbReference type="PROSITE" id="PS51206">
    <property type="entry name" value="SF3_HELICASE_1"/>
    <property type="match status" value="1"/>
</dbReference>
<gene>
    <name evidence="6" type="ORF">NARC_90089</name>
</gene>
<evidence type="ECO:0000256" key="3">
    <source>
        <dbReference type="ARBA" id="ARBA00022806"/>
    </source>
</evidence>
<evidence type="ECO:0000256" key="2">
    <source>
        <dbReference type="ARBA" id="ARBA00022801"/>
    </source>
</evidence>
<dbReference type="PANTHER" id="PTHR35372">
    <property type="entry name" value="ATP BINDING PROTEIN-RELATED"/>
    <property type="match status" value="1"/>
</dbReference>
<dbReference type="InterPro" id="IPR006500">
    <property type="entry name" value="Helicase_put_C_phage/plasmid"/>
</dbReference>
<dbReference type="AlphaFoldDB" id="A0A557SUA5"/>
<dbReference type="SUPFAM" id="SSF56747">
    <property type="entry name" value="Prim-pol domain"/>
    <property type="match status" value="1"/>
</dbReference>
<protein>
    <recommendedName>
        <fullName evidence="5">SF3 helicase domain-containing protein</fullName>
    </recommendedName>
</protein>
<dbReference type="PANTHER" id="PTHR35372:SF2">
    <property type="entry name" value="SF3 HELICASE DOMAIN-CONTAINING PROTEIN"/>
    <property type="match status" value="1"/>
</dbReference>
<proteinExistence type="predicted"/>
<dbReference type="Pfam" id="PF09250">
    <property type="entry name" value="Prim-Pol"/>
    <property type="match status" value="1"/>
</dbReference>
<evidence type="ECO:0000259" key="5">
    <source>
        <dbReference type="PROSITE" id="PS51206"/>
    </source>
</evidence>
<dbReference type="Gene3D" id="1.10.10.10">
    <property type="entry name" value="Winged helix-like DNA-binding domain superfamily/Winged helix DNA-binding domain"/>
    <property type="match status" value="1"/>
</dbReference>
<dbReference type="InterPro" id="IPR036388">
    <property type="entry name" value="WH-like_DNA-bd_sf"/>
</dbReference>
<keyword evidence="7" id="KW-1185">Reference proteome</keyword>
<dbReference type="Pfam" id="PF03288">
    <property type="entry name" value="Pox_D5"/>
    <property type="match status" value="1"/>
</dbReference>
<keyword evidence="4" id="KW-0067">ATP-binding</keyword>
<dbReference type="InterPro" id="IPR045455">
    <property type="entry name" value="NrS-1_pol-like_helicase"/>
</dbReference>
<dbReference type="RefSeq" id="WP_144731930.1">
    <property type="nucleotide sequence ID" value="NZ_ML675585.1"/>
</dbReference>
<sequence>MSAIQSPVSISNTPGQIKVATKNKIIETLDYWYYEKKVNVIPINSKNKKPNRVNWFSFKTNRIPDNLFETWKREGLFNDGFAVLPGRTYSDNDELYLIGIDCDTRQAIEAFSTINGEFKPLETLSLKFMVEQHKDDLNSLHIYFFSPIPFPTKGADTKLGLEVKGSIEGNGYMASSPTMHSEGHRWEILGTNEPPKLTKVQAIEMLQHINIICRKHGLEYIDRNNGSTITKLRKAIKTLEIDDKNGVVINEGERHSALVSIANSILFNHLLEHMSNIEKLKQFFYEINEKCCTPNPLPRVEMDSIWECSTNFVVKNKNFRNHNITRVTEAELDAGKLVEQTTEKILENNYFLTFEESRDVYYYKDGAYVYGGDILIEKEAERICGYKISNKHIAEIKGHIARKTYHRREELDADLNIINLRNGLYNFNKNELLPHSPDYLSLNQKPITYNPKIKPKLFGKFLKDVLYSSEVRTAIESMAYTFYRDCPYEHFFKLFGYGSNGKSVFTGLLSAMHDTKNISNVPISSIVDNRFAISDLEFKDVNIDTELSSASVNDTSNLKKLTGGRKQPIRIERKNQKAYDTYLHAKLFFNTNTITETIDQTAAYYRREVIISFPNTFEGTERDDPFLLTKLSSEQEMSGIFNVMMIALRTLLNRNGLYLNEKTIEERREKYEKAVDPIRAFYEEAVLQESVVSDKVTKDDMYDAYVKYCNKYKIAIKQKESLGKELKKKMNIEDGRLGVEIDGKRKTCWNGVRLSPEYEKKIEMELVEMTSGTS</sequence>
<dbReference type="Gene3D" id="3.40.50.300">
    <property type="entry name" value="P-loop containing nucleotide triphosphate hydrolases"/>
    <property type="match status" value="1"/>
</dbReference>
<comment type="caution">
    <text evidence="6">The sequence shown here is derived from an EMBL/GenBank/DDBJ whole genome shotgun (WGS) entry which is preliminary data.</text>
</comment>
<dbReference type="Pfam" id="PF08706">
    <property type="entry name" value="D5_N"/>
    <property type="match status" value="1"/>
</dbReference>
<dbReference type="EMBL" id="VOAH01000009">
    <property type="protein sequence ID" value="TVP40183.1"/>
    <property type="molecule type" value="Genomic_DNA"/>
</dbReference>
<dbReference type="InterPro" id="IPR051620">
    <property type="entry name" value="ORF904-like_C"/>
</dbReference>
<dbReference type="GO" id="GO:0004386">
    <property type="term" value="F:helicase activity"/>
    <property type="evidence" value="ECO:0007669"/>
    <property type="project" value="UniProtKB-KW"/>
</dbReference>
<dbReference type="OrthoDB" id="11919at2157"/>
<keyword evidence="3" id="KW-0347">Helicase</keyword>
<dbReference type="SUPFAM" id="SSF52540">
    <property type="entry name" value="P-loop containing nucleoside triphosphate hydrolases"/>
    <property type="match status" value="1"/>
</dbReference>
<evidence type="ECO:0000256" key="1">
    <source>
        <dbReference type="ARBA" id="ARBA00022741"/>
    </source>
</evidence>
<dbReference type="GO" id="GO:0005524">
    <property type="term" value="F:ATP binding"/>
    <property type="evidence" value="ECO:0007669"/>
    <property type="project" value="UniProtKB-KW"/>
</dbReference>
<dbReference type="NCBIfam" id="TIGR01613">
    <property type="entry name" value="primase_Cterm"/>
    <property type="match status" value="1"/>
</dbReference>
<name>A0A557SUA5_9ARCH</name>
<evidence type="ECO:0000313" key="6">
    <source>
        <dbReference type="EMBL" id="TVP40183.1"/>
    </source>
</evidence>
<dbReference type="InterPro" id="IPR004968">
    <property type="entry name" value="DNA_primase/NTPase_C"/>
</dbReference>
<accession>A0A557SUA5</accession>
<dbReference type="InterPro" id="IPR015330">
    <property type="entry name" value="DNA_primase/pol_bifunc_N"/>
</dbReference>
<feature type="domain" description="SF3 helicase" evidence="5">
    <location>
        <begin position="453"/>
        <end position="626"/>
    </location>
</feature>
<evidence type="ECO:0000256" key="4">
    <source>
        <dbReference type="ARBA" id="ARBA00022840"/>
    </source>
</evidence>
<dbReference type="GO" id="GO:0016787">
    <property type="term" value="F:hydrolase activity"/>
    <property type="evidence" value="ECO:0007669"/>
    <property type="project" value="UniProtKB-KW"/>
</dbReference>
<dbReference type="Proteomes" id="UP000315289">
    <property type="component" value="Unassembled WGS sequence"/>
</dbReference>
<dbReference type="Pfam" id="PF19263">
    <property type="entry name" value="DUF5906"/>
    <property type="match status" value="1"/>
</dbReference>
<reference evidence="6 7" key="1">
    <citation type="journal article" date="2019" name="Front. Microbiol.">
        <title>Ammonia Oxidation by the Arctic Terrestrial Thaumarchaeote Candidatus Nitrosocosmicus arcticus Is Stimulated by Increasing Temperatures.</title>
        <authorList>
            <person name="Alves R.J.E."/>
            <person name="Kerou M."/>
            <person name="Zappe A."/>
            <person name="Bittner R."/>
            <person name="Abby S.S."/>
            <person name="Schmidt H.A."/>
            <person name="Pfeifer K."/>
            <person name="Schleper C."/>
        </authorList>
    </citation>
    <scope>NUCLEOTIDE SEQUENCE [LARGE SCALE GENOMIC DNA]</scope>
    <source>
        <strain evidence="6 7">Kfb</strain>
    </source>
</reference>
<keyword evidence="2" id="KW-0378">Hydrolase</keyword>
<organism evidence="6 7">
    <name type="scientific">Candidatus Nitrosocosmicus arcticus</name>
    <dbReference type="NCBI Taxonomy" id="2035267"/>
    <lineage>
        <taxon>Archaea</taxon>
        <taxon>Nitrososphaerota</taxon>
        <taxon>Nitrososphaeria</taxon>
        <taxon>Nitrososphaerales</taxon>
        <taxon>Nitrososphaeraceae</taxon>
        <taxon>Candidatus Nitrosocosmicus</taxon>
    </lineage>
</organism>
<evidence type="ECO:0000313" key="7">
    <source>
        <dbReference type="Proteomes" id="UP000315289"/>
    </source>
</evidence>
<keyword evidence="1" id="KW-0547">Nucleotide-binding</keyword>
<dbReference type="SMART" id="SM00885">
    <property type="entry name" value="D5_N"/>
    <property type="match status" value="1"/>
</dbReference>
<dbReference type="InterPro" id="IPR014818">
    <property type="entry name" value="Phage/plasmid_primase_P4_C"/>
</dbReference>